<dbReference type="InterPro" id="IPR051607">
    <property type="entry name" value="Metallo-dep_hydrolases"/>
</dbReference>
<name>A0A2S6HU97_9FIRM</name>
<dbReference type="GO" id="GO:0008270">
    <property type="term" value="F:zinc ion binding"/>
    <property type="evidence" value="ECO:0007669"/>
    <property type="project" value="TreeGrafter"/>
</dbReference>
<organism evidence="6 7">
    <name type="scientific">Lacrimispora xylanisolvens</name>
    <dbReference type="NCBI Taxonomy" id="384636"/>
    <lineage>
        <taxon>Bacteria</taxon>
        <taxon>Bacillati</taxon>
        <taxon>Bacillota</taxon>
        <taxon>Clostridia</taxon>
        <taxon>Lachnospirales</taxon>
        <taxon>Lachnospiraceae</taxon>
        <taxon>Lacrimispora</taxon>
    </lineage>
</organism>
<keyword evidence="4" id="KW-0862">Zinc</keyword>
<dbReference type="AlphaFoldDB" id="A0A2S6HU97"/>
<evidence type="ECO:0000313" key="7">
    <source>
        <dbReference type="Proteomes" id="UP000237749"/>
    </source>
</evidence>
<dbReference type="SUPFAM" id="SSF51556">
    <property type="entry name" value="Metallo-dependent hydrolases"/>
    <property type="match status" value="1"/>
</dbReference>
<keyword evidence="2" id="KW-0479">Metal-binding</keyword>
<dbReference type="Proteomes" id="UP000237749">
    <property type="component" value="Unassembled WGS sequence"/>
</dbReference>
<dbReference type="InterPro" id="IPR032466">
    <property type="entry name" value="Metal_Hydrolase"/>
</dbReference>
<comment type="cofactor">
    <cofactor evidence="1">
        <name>Zn(2+)</name>
        <dbReference type="ChEBI" id="CHEBI:29105"/>
    </cofactor>
</comment>
<dbReference type="Gene3D" id="3.20.20.140">
    <property type="entry name" value="Metal-dependent hydrolases"/>
    <property type="match status" value="1"/>
</dbReference>
<accession>A0A2S6HU97</accession>
<comment type="caution">
    <text evidence="6">The sequence shown here is derived from an EMBL/GenBank/DDBJ whole genome shotgun (WGS) entry which is preliminary data.</text>
</comment>
<dbReference type="EMBL" id="PTJA01000004">
    <property type="protein sequence ID" value="PPK81415.1"/>
    <property type="molecule type" value="Genomic_DNA"/>
</dbReference>
<evidence type="ECO:0000256" key="4">
    <source>
        <dbReference type="ARBA" id="ARBA00022833"/>
    </source>
</evidence>
<dbReference type="RefSeq" id="WP_104436508.1">
    <property type="nucleotide sequence ID" value="NZ_PTJA01000004.1"/>
</dbReference>
<keyword evidence="3" id="KW-0378">Hydrolase</keyword>
<dbReference type="PANTHER" id="PTHR11271:SF6">
    <property type="entry name" value="GUANINE DEAMINASE"/>
    <property type="match status" value="1"/>
</dbReference>
<dbReference type="Gene3D" id="2.30.40.10">
    <property type="entry name" value="Urease, subunit C, domain 1"/>
    <property type="match status" value="1"/>
</dbReference>
<evidence type="ECO:0000256" key="3">
    <source>
        <dbReference type="ARBA" id="ARBA00022801"/>
    </source>
</evidence>
<dbReference type="GO" id="GO:0005829">
    <property type="term" value="C:cytosol"/>
    <property type="evidence" value="ECO:0007669"/>
    <property type="project" value="TreeGrafter"/>
</dbReference>
<feature type="domain" description="Amidohydrolase-related" evidence="5">
    <location>
        <begin position="61"/>
        <end position="424"/>
    </location>
</feature>
<dbReference type="UniPathway" id="UPA00603">
    <property type="reaction ID" value="UER00660"/>
</dbReference>
<gene>
    <name evidence="6" type="ORF">BXY41_104217</name>
</gene>
<dbReference type="GO" id="GO:0006147">
    <property type="term" value="P:guanine catabolic process"/>
    <property type="evidence" value="ECO:0007669"/>
    <property type="project" value="UniProtKB-UniPathway"/>
</dbReference>
<sequence length="426" mass="47869">MTGDRNFILKGNICYSEDVHTLRMVEQGFLICQNGKSAGVFHSIPEQFQDFLLIDCGDKLIIPGLVDLHIHAPQYSFRGLSMDLELLDWLNTNTFPEEARYGDLEYAKKAYQIFAETMKKSGTTRACIFATIHGPATELLMDFMEDTGLKTMVGKVNMDRNSPDYLCEPSAQASEAETLLWLSHTREKYKNVTPILTPRFIPSCTDDLMERLGRLKRKYRLPVQSHLSENLSEIEWVKSLCPSTGCYGEAYDQFGMFGGEEKTVMAHCVYSSEQEIELMKKRGVYVAHCPQSNTNLASGIAPIRAYLNQGLKTGLGTDVAGGSSESIFRAMADAISVSKLRWRLVDSSLKPITFEEAFYLGTMGGGSFFGEAGSFLEGYEFDALILDDSSLSHPQPLNTRERLERFIYLSDDRHIAGKYVEGKRIF</sequence>
<evidence type="ECO:0000256" key="1">
    <source>
        <dbReference type="ARBA" id="ARBA00001947"/>
    </source>
</evidence>
<proteinExistence type="predicted"/>
<evidence type="ECO:0000256" key="2">
    <source>
        <dbReference type="ARBA" id="ARBA00022723"/>
    </source>
</evidence>
<dbReference type="InterPro" id="IPR011059">
    <property type="entry name" value="Metal-dep_hydrolase_composite"/>
</dbReference>
<dbReference type="SUPFAM" id="SSF51338">
    <property type="entry name" value="Composite domain of metallo-dependent hydrolases"/>
    <property type="match status" value="1"/>
</dbReference>
<dbReference type="PANTHER" id="PTHR11271">
    <property type="entry name" value="GUANINE DEAMINASE"/>
    <property type="match status" value="1"/>
</dbReference>
<evidence type="ECO:0000259" key="5">
    <source>
        <dbReference type="Pfam" id="PF01979"/>
    </source>
</evidence>
<keyword evidence="7" id="KW-1185">Reference proteome</keyword>
<dbReference type="InterPro" id="IPR006680">
    <property type="entry name" value="Amidohydro-rel"/>
</dbReference>
<protein>
    <submittedName>
        <fullName evidence="6">Guanine deaminase</fullName>
    </submittedName>
</protein>
<dbReference type="OrthoDB" id="9797498at2"/>
<dbReference type="GO" id="GO:0008892">
    <property type="term" value="F:guanine deaminase activity"/>
    <property type="evidence" value="ECO:0007669"/>
    <property type="project" value="TreeGrafter"/>
</dbReference>
<dbReference type="Pfam" id="PF01979">
    <property type="entry name" value="Amidohydro_1"/>
    <property type="match status" value="1"/>
</dbReference>
<evidence type="ECO:0000313" key="6">
    <source>
        <dbReference type="EMBL" id="PPK81415.1"/>
    </source>
</evidence>
<reference evidence="6 7" key="1">
    <citation type="submission" date="2018-02" db="EMBL/GenBank/DDBJ databases">
        <title>Genomic Encyclopedia of Archaeal and Bacterial Type Strains, Phase II (KMG-II): from individual species to whole genera.</title>
        <authorList>
            <person name="Goeker M."/>
        </authorList>
    </citation>
    <scope>NUCLEOTIDE SEQUENCE [LARGE SCALE GENOMIC DNA]</scope>
    <source>
        <strain evidence="6 7">DSM 3808</strain>
    </source>
</reference>